<dbReference type="Gene3D" id="3.40.50.1000">
    <property type="entry name" value="HAD superfamily/HAD-like"/>
    <property type="match status" value="1"/>
</dbReference>
<evidence type="ECO:0000313" key="2">
    <source>
        <dbReference type="Proteomes" id="UP000432089"/>
    </source>
</evidence>
<reference evidence="1 2" key="1">
    <citation type="submission" date="2019-09" db="EMBL/GenBank/DDBJ databases">
        <title>YIM 132180 draft genome.</title>
        <authorList>
            <person name="Zhang K."/>
        </authorList>
    </citation>
    <scope>NUCLEOTIDE SEQUENCE [LARGE SCALE GENOMIC DNA]</scope>
    <source>
        <strain evidence="1 2">YIM 132180</strain>
    </source>
</reference>
<accession>A0A7V7PK74</accession>
<dbReference type="Gene3D" id="1.10.150.240">
    <property type="entry name" value="Putative phosphatase, domain 2"/>
    <property type="match status" value="1"/>
</dbReference>
<evidence type="ECO:0000313" key="1">
    <source>
        <dbReference type="EMBL" id="KAB0675998.1"/>
    </source>
</evidence>
<dbReference type="Pfam" id="PF00702">
    <property type="entry name" value="Hydrolase"/>
    <property type="match status" value="1"/>
</dbReference>
<proteinExistence type="predicted"/>
<dbReference type="NCBIfam" id="TIGR01509">
    <property type="entry name" value="HAD-SF-IA-v3"/>
    <property type="match status" value="1"/>
</dbReference>
<dbReference type="Proteomes" id="UP000432089">
    <property type="component" value="Unassembled WGS sequence"/>
</dbReference>
<dbReference type="GO" id="GO:0050308">
    <property type="term" value="F:sugar-phosphatase activity"/>
    <property type="evidence" value="ECO:0007669"/>
    <property type="project" value="TreeGrafter"/>
</dbReference>
<protein>
    <submittedName>
        <fullName evidence="1">HAD-IA family hydrolase</fullName>
    </submittedName>
</protein>
<dbReference type="RefSeq" id="WP_150973782.1">
    <property type="nucleotide sequence ID" value="NZ_VZDO01000027.1"/>
</dbReference>
<dbReference type="SUPFAM" id="SSF56784">
    <property type="entry name" value="HAD-like"/>
    <property type="match status" value="1"/>
</dbReference>
<dbReference type="InterPro" id="IPR006439">
    <property type="entry name" value="HAD-SF_hydro_IA"/>
</dbReference>
<dbReference type="InterPro" id="IPR023214">
    <property type="entry name" value="HAD_sf"/>
</dbReference>
<dbReference type="InterPro" id="IPR023198">
    <property type="entry name" value="PGP-like_dom2"/>
</dbReference>
<keyword evidence="1" id="KW-0378">Hydrolase</keyword>
<keyword evidence="2" id="KW-1185">Reference proteome</keyword>
<sequence length="220" mass="23291">MADHHDRTFSAFLFDMDGTIVNSLAVVNRVWAEWAVRHGVEVEGFLRTMHGIRAAENIRRLGLAGIDIEREVAAVTLAEMADVDGILAIEGAAEFLAALPPDRWAIVTSAPRELALKRLAAAKLPVPAVFVTADDVRNGKPAPDCFLLAAERLGVAIRDCLVFEDAPAGIEAAEAADAAVMVVTAAHSHAFDTAHPTIAGYAVLLPTPDGEAGLRLSRAA</sequence>
<organism evidence="1 2">
    <name type="scientific">Plantimonas leprariae</name>
    <dbReference type="NCBI Taxonomy" id="2615207"/>
    <lineage>
        <taxon>Bacteria</taxon>
        <taxon>Pseudomonadati</taxon>
        <taxon>Pseudomonadota</taxon>
        <taxon>Alphaproteobacteria</taxon>
        <taxon>Hyphomicrobiales</taxon>
        <taxon>Aurantimonadaceae</taxon>
        <taxon>Plantimonas</taxon>
    </lineage>
</organism>
<dbReference type="AlphaFoldDB" id="A0A7V7PK74"/>
<dbReference type="SFLD" id="SFLDS00003">
    <property type="entry name" value="Haloacid_Dehalogenase"/>
    <property type="match status" value="1"/>
</dbReference>
<comment type="caution">
    <text evidence="1">The sequence shown here is derived from an EMBL/GenBank/DDBJ whole genome shotgun (WGS) entry which is preliminary data.</text>
</comment>
<gene>
    <name evidence="1" type="ORF">F6X38_22310</name>
</gene>
<dbReference type="EMBL" id="VZDO01000027">
    <property type="protein sequence ID" value="KAB0675998.1"/>
    <property type="molecule type" value="Genomic_DNA"/>
</dbReference>
<name>A0A7V7PK74_9HYPH</name>
<dbReference type="PROSITE" id="PS01228">
    <property type="entry name" value="COF_1"/>
    <property type="match status" value="1"/>
</dbReference>
<dbReference type="InterPro" id="IPR051806">
    <property type="entry name" value="HAD-like_SPP"/>
</dbReference>
<dbReference type="PANTHER" id="PTHR43481">
    <property type="entry name" value="FRUCTOSE-1-PHOSPHATE PHOSPHATASE"/>
    <property type="match status" value="1"/>
</dbReference>
<dbReference type="SFLD" id="SFLDG01129">
    <property type="entry name" value="C1.5:_HAD__Beta-PGM__Phosphata"/>
    <property type="match status" value="1"/>
</dbReference>
<dbReference type="PANTHER" id="PTHR43481:SF4">
    <property type="entry name" value="GLYCEROL-1-PHOSPHATE PHOSPHOHYDROLASE 1-RELATED"/>
    <property type="match status" value="1"/>
</dbReference>
<dbReference type="InterPro" id="IPR036412">
    <property type="entry name" value="HAD-like_sf"/>
</dbReference>